<dbReference type="PROSITE" id="PS50294">
    <property type="entry name" value="WD_REPEATS_REGION"/>
    <property type="match status" value="2"/>
</dbReference>
<feature type="compositionally biased region" description="Pro residues" evidence="5">
    <location>
        <begin position="872"/>
        <end position="881"/>
    </location>
</feature>
<dbReference type="Pfam" id="PF00400">
    <property type="entry name" value="WD40"/>
    <property type="match status" value="3"/>
</dbReference>
<dbReference type="Gene3D" id="2.130.10.10">
    <property type="entry name" value="YVTN repeat-like/Quinoprotein amine dehydrogenase"/>
    <property type="match status" value="2"/>
</dbReference>
<dbReference type="InterPro" id="IPR036322">
    <property type="entry name" value="WD40_repeat_dom_sf"/>
</dbReference>
<evidence type="ECO:0000256" key="5">
    <source>
        <dbReference type="SAM" id="MobiDB-lite"/>
    </source>
</evidence>
<dbReference type="InterPro" id="IPR000436">
    <property type="entry name" value="Sushi_SCR_CCP_dom"/>
</dbReference>
<feature type="repeat" description="WD" evidence="4">
    <location>
        <begin position="1046"/>
        <end position="1087"/>
    </location>
</feature>
<dbReference type="EMBL" id="CAXAMN010011112">
    <property type="protein sequence ID" value="CAK9033765.1"/>
    <property type="molecule type" value="Genomic_DNA"/>
</dbReference>
<dbReference type="SMART" id="SM00032">
    <property type="entry name" value="CCP"/>
    <property type="match status" value="3"/>
</dbReference>
<keyword evidence="2" id="KW-0677">Repeat</keyword>
<evidence type="ECO:0000313" key="8">
    <source>
        <dbReference type="Proteomes" id="UP001642484"/>
    </source>
</evidence>
<dbReference type="SUPFAM" id="SSF50978">
    <property type="entry name" value="WD40 repeat-like"/>
    <property type="match status" value="1"/>
</dbReference>
<feature type="region of interest" description="Disordered" evidence="5">
    <location>
        <begin position="1320"/>
        <end position="1345"/>
    </location>
</feature>
<evidence type="ECO:0000313" key="7">
    <source>
        <dbReference type="EMBL" id="CAK9033765.1"/>
    </source>
</evidence>
<feature type="repeat" description="WD" evidence="4">
    <location>
        <begin position="1172"/>
        <end position="1213"/>
    </location>
</feature>
<dbReference type="Gene3D" id="2.10.70.10">
    <property type="entry name" value="Complement Module, domain 1"/>
    <property type="match status" value="1"/>
</dbReference>
<feature type="region of interest" description="Disordered" evidence="5">
    <location>
        <begin position="863"/>
        <end position="899"/>
    </location>
</feature>
<dbReference type="CDD" id="cd00200">
    <property type="entry name" value="WD40"/>
    <property type="match status" value="1"/>
</dbReference>
<dbReference type="InterPro" id="IPR019775">
    <property type="entry name" value="WD40_repeat_CS"/>
</dbReference>
<evidence type="ECO:0000256" key="4">
    <source>
        <dbReference type="PROSITE-ProRule" id="PRU00221"/>
    </source>
</evidence>
<gene>
    <name evidence="7" type="ORF">CCMP2556_LOCUS19191</name>
</gene>
<reference evidence="7 8" key="1">
    <citation type="submission" date="2024-02" db="EMBL/GenBank/DDBJ databases">
        <authorList>
            <person name="Chen Y."/>
            <person name="Shah S."/>
            <person name="Dougan E. K."/>
            <person name="Thang M."/>
            <person name="Chan C."/>
        </authorList>
    </citation>
    <scope>NUCLEOTIDE SEQUENCE [LARGE SCALE GENOMIC DNA]</scope>
</reference>
<accession>A0ABP0L3U7</accession>
<dbReference type="InterPro" id="IPR015943">
    <property type="entry name" value="WD40/YVTN_repeat-like_dom_sf"/>
</dbReference>
<protein>
    <recommendedName>
        <fullName evidence="6">Sushi domain-containing protein</fullName>
    </recommendedName>
</protein>
<evidence type="ECO:0000256" key="3">
    <source>
        <dbReference type="ARBA" id="ARBA00023157"/>
    </source>
</evidence>
<dbReference type="InterPro" id="IPR024977">
    <property type="entry name" value="Apc4-like_WD40_dom"/>
</dbReference>
<dbReference type="InterPro" id="IPR035976">
    <property type="entry name" value="Sushi/SCR/CCP_sf"/>
</dbReference>
<dbReference type="SUPFAM" id="SSF57535">
    <property type="entry name" value="Complement control module/SCR domain"/>
    <property type="match status" value="1"/>
</dbReference>
<keyword evidence="1 4" id="KW-0853">WD repeat</keyword>
<dbReference type="CDD" id="cd00033">
    <property type="entry name" value="CCP"/>
    <property type="match status" value="1"/>
</dbReference>
<dbReference type="SMART" id="SM00320">
    <property type="entry name" value="WD40"/>
    <property type="match status" value="7"/>
</dbReference>
<dbReference type="PROSITE" id="PS50923">
    <property type="entry name" value="SUSHI"/>
    <property type="match status" value="1"/>
</dbReference>
<organism evidence="7 8">
    <name type="scientific">Durusdinium trenchii</name>
    <dbReference type="NCBI Taxonomy" id="1381693"/>
    <lineage>
        <taxon>Eukaryota</taxon>
        <taxon>Sar</taxon>
        <taxon>Alveolata</taxon>
        <taxon>Dinophyceae</taxon>
        <taxon>Suessiales</taxon>
        <taxon>Symbiodiniaceae</taxon>
        <taxon>Durusdinium</taxon>
    </lineage>
</organism>
<sequence>MLNGQALELQSVVQDIQCNSTGRRLSGSLNPCPSASVTQVGLEHLQFLHDCTDKLHDEACIAHCGFGFDMQEAEPSLFVCKDSTLVGSGLPTCVGKPCNFSFPSGLGVSHNCNAKTTGETCEASCGKPGYTYAASATLQTFTCMATQVFEGTAPSCEPITCSDLELGERFYHNCQSKRFGETCGVSCATGYHLQGWGEQMVCSADGTFSGTTPTCSGNPCSNPLLVDATLDSNECTGLTTAETCTVRCAAGFTPNSTTMQCDPTGLLLGVAPSCSPMVCDTPIELSAVSIAHTCSSLTFNRSCAVTCAAGYKLSSLQQEWACSWNASSASVSLLGSLPSCEPEVCTSGVPTESERTVTNCTDVRTGETCQQQCADGYIGSDGTFTCGSDGAARTDATVRCQPVTCNLSVPEARTASLGHICSNIPFGFSCSAFCQKGYTSTNGVQSLTCAGPELGIDPASELETADAITLRGSLPSCLPQACFYNFPTGSQFLHTCDGIRTGGQCTASCSSEWEGDSATLTCEPEGALSGNFPVCTLRTVTQTRTTSLTSTWTVTTTLTDFEVRVNVAGVLRMDVNNSVEFVQDPDAKGVVGQVLSNLIGVGIEELQLSMVLTTETLGRLLAVGGVTAVYSVWFLADTQQQADDLGSNITAQLDAASVFTLQQLIVDGMMNVSEAKVGFYSIQVLAHNADILVGTRRQEAVSKLVTGADGTICSPSSFPVITGAGPFDCQEPQVVGQQCRAPCDSGVEAVVTCDEQGWQLQDECPPESYLLVVIFASAGALCCLITVCVVLCACRGDAKTHPEEDRQETPDLPPPLPSIHELPQPENFDTSYYNWAEQWEQSRQSQGTDIPLVAPAGLPAATNAERSSAAIPTPPQRPPPVNMQRAVSSPPPLPSMARRDGSTDQQLVVQVEETEHVVLTRPHFLRKTAQMQDDAAIEELTTVEEPITLHVQRINGTPLAKITSDGKETVAELINSIKEVAGSSLNITLTTDIKVLRPEQTLQENGLYDGSVVTAIRHPELFVAAAFDDGTAAVWSVESGKCERNFECRYGAVKSCTLAQSGLVLVLGMVDGTVQLWNVVTGKFMRQFSGHMGPIFSVASSPNGKLLATGCFDGTSKLLNMETGRVVRVCSGHRGSIKSLCFSVDSRTLATGSEDCSLKLWKVLDRHGELTLLGHTSTVTAISFSHHGKALASGAENGEVNAWSAVSGRLVWELPQASSAVKSLAFSRDGVSLAVGSFDGEITFFSASTRTRTSRVQCSTTSPTRCMGFSPAAHLMIVGTEAGELRVYGSDDGASRKALEACAIPSMASSVASVAVCGGPVPKKPKGARRRSDLAIDSDSAAEAH</sequence>
<dbReference type="InterPro" id="IPR001680">
    <property type="entry name" value="WD40_rpt"/>
</dbReference>
<feature type="region of interest" description="Disordered" evidence="5">
    <location>
        <begin position="799"/>
        <end position="821"/>
    </location>
</feature>
<comment type="caution">
    <text evidence="7">The sequence shown here is derived from an EMBL/GenBank/DDBJ whole genome shotgun (WGS) entry which is preliminary data.</text>
</comment>
<dbReference type="PROSITE" id="PS00678">
    <property type="entry name" value="WD_REPEATS_1"/>
    <property type="match status" value="1"/>
</dbReference>
<dbReference type="Pfam" id="PF00084">
    <property type="entry name" value="Sushi"/>
    <property type="match status" value="1"/>
</dbReference>
<name>A0ABP0L3U7_9DINO</name>
<feature type="domain" description="Sushi" evidence="6">
    <location>
        <begin position="154"/>
        <end position="217"/>
    </location>
</feature>
<evidence type="ECO:0000259" key="6">
    <source>
        <dbReference type="PROSITE" id="PS50923"/>
    </source>
</evidence>
<dbReference type="Proteomes" id="UP001642484">
    <property type="component" value="Unassembled WGS sequence"/>
</dbReference>
<evidence type="ECO:0000256" key="2">
    <source>
        <dbReference type="ARBA" id="ARBA00022737"/>
    </source>
</evidence>
<dbReference type="Pfam" id="PF12894">
    <property type="entry name" value="ANAPC4_WD40"/>
    <property type="match status" value="1"/>
</dbReference>
<dbReference type="PANTHER" id="PTHR22847">
    <property type="entry name" value="WD40 REPEAT PROTEIN"/>
    <property type="match status" value="1"/>
</dbReference>
<dbReference type="PANTHER" id="PTHR22847:SF744">
    <property type="entry name" value="DYNEIN ASSEMBLY FACTOR WITH WD REPEATS 1"/>
    <property type="match status" value="1"/>
</dbReference>
<proteinExistence type="predicted"/>
<dbReference type="PROSITE" id="PS50082">
    <property type="entry name" value="WD_REPEATS_2"/>
    <property type="match status" value="4"/>
</dbReference>
<keyword evidence="8" id="KW-1185">Reference proteome</keyword>
<feature type="repeat" description="WD" evidence="4">
    <location>
        <begin position="1130"/>
        <end position="1163"/>
    </location>
</feature>
<feature type="compositionally biased region" description="Basic and acidic residues" evidence="5">
    <location>
        <begin position="799"/>
        <end position="809"/>
    </location>
</feature>
<evidence type="ECO:0000256" key="1">
    <source>
        <dbReference type="ARBA" id="ARBA00022574"/>
    </source>
</evidence>
<feature type="repeat" description="WD" evidence="4">
    <location>
        <begin position="1088"/>
        <end position="1129"/>
    </location>
</feature>
<keyword evidence="3" id="KW-1015">Disulfide bond</keyword>